<dbReference type="Proteomes" id="UP000886812">
    <property type="component" value="Unassembled WGS sequence"/>
</dbReference>
<dbReference type="GO" id="GO:0006565">
    <property type="term" value="P:L-serine catabolic process"/>
    <property type="evidence" value="ECO:0007669"/>
    <property type="project" value="TreeGrafter"/>
</dbReference>
<name>A0A9D1T136_9BACT</name>
<evidence type="ECO:0000256" key="4">
    <source>
        <dbReference type="ARBA" id="ARBA00023239"/>
    </source>
</evidence>
<dbReference type="FunFam" id="3.40.50.1100:FF:000005">
    <property type="entry name" value="Threonine dehydratase catabolic"/>
    <property type="match status" value="1"/>
</dbReference>
<evidence type="ECO:0000256" key="1">
    <source>
        <dbReference type="ARBA" id="ARBA00001933"/>
    </source>
</evidence>
<keyword evidence="4" id="KW-0456">Lyase</keyword>
<evidence type="ECO:0000256" key="3">
    <source>
        <dbReference type="ARBA" id="ARBA00022898"/>
    </source>
</evidence>
<dbReference type="Gene3D" id="3.40.50.1100">
    <property type="match status" value="2"/>
</dbReference>
<accession>A0A9D1T136</accession>
<protein>
    <submittedName>
        <fullName evidence="6">Threonine/serine dehydratase</fullName>
    </submittedName>
</protein>
<keyword evidence="3" id="KW-0663">Pyridoxal phosphate</keyword>
<proteinExistence type="inferred from homology"/>
<dbReference type="CDD" id="cd01562">
    <property type="entry name" value="Thr-dehyd"/>
    <property type="match status" value="1"/>
</dbReference>
<feature type="non-terminal residue" evidence="6">
    <location>
        <position position="329"/>
    </location>
</feature>
<reference evidence="6" key="2">
    <citation type="journal article" date="2021" name="PeerJ">
        <title>Extensive microbial diversity within the chicken gut microbiome revealed by metagenomics and culture.</title>
        <authorList>
            <person name="Gilroy R."/>
            <person name="Ravi A."/>
            <person name="Getino M."/>
            <person name="Pursley I."/>
            <person name="Horton D.L."/>
            <person name="Alikhan N.F."/>
            <person name="Baker D."/>
            <person name="Gharbi K."/>
            <person name="Hall N."/>
            <person name="Watson M."/>
            <person name="Adriaenssens E.M."/>
            <person name="Foster-Nyarko E."/>
            <person name="Jarju S."/>
            <person name="Secka A."/>
            <person name="Antonio M."/>
            <person name="Oren A."/>
            <person name="Chaudhuri R.R."/>
            <person name="La Ragione R."/>
            <person name="Hildebrand F."/>
            <person name="Pallen M.J."/>
        </authorList>
    </citation>
    <scope>NUCLEOTIDE SEQUENCE</scope>
    <source>
        <strain evidence="6">10669</strain>
    </source>
</reference>
<dbReference type="EMBL" id="DVOG01000067">
    <property type="protein sequence ID" value="HIV04014.1"/>
    <property type="molecule type" value="Genomic_DNA"/>
</dbReference>
<feature type="domain" description="Tryptophan synthase beta chain-like PALP" evidence="5">
    <location>
        <begin position="25"/>
        <end position="310"/>
    </location>
</feature>
<dbReference type="PANTHER" id="PTHR48078">
    <property type="entry name" value="THREONINE DEHYDRATASE, MITOCHONDRIAL-RELATED"/>
    <property type="match status" value="1"/>
</dbReference>
<reference evidence="6" key="1">
    <citation type="submission" date="2020-10" db="EMBL/GenBank/DDBJ databases">
        <authorList>
            <person name="Gilroy R."/>
        </authorList>
    </citation>
    <scope>NUCLEOTIDE SEQUENCE</scope>
    <source>
        <strain evidence="6">10669</strain>
    </source>
</reference>
<dbReference type="SUPFAM" id="SSF53686">
    <property type="entry name" value="Tryptophan synthase beta subunit-like PLP-dependent enzymes"/>
    <property type="match status" value="1"/>
</dbReference>
<dbReference type="Pfam" id="PF00291">
    <property type="entry name" value="PALP"/>
    <property type="match status" value="1"/>
</dbReference>
<organism evidence="6 7">
    <name type="scientific">Candidatus Spyradosoma merdigallinarum</name>
    <dbReference type="NCBI Taxonomy" id="2840950"/>
    <lineage>
        <taxon>Bacteria</taxon>
        <taxon>Pseudomonadati</taxon>
        <taxon>Verrucomicrobiota</taxon>
        <taxon>Opitutia</taxon>
        <taxon>Opitutia incertae sedis</taxon>
        <taxon>Candidatus Spyradosoma</taxon>
    </lineage>
</organism>
<dbReference type="AlphaFoldDB" id="A0A9D1T136"/>
<dbReference type="GO" id="GO:0009097">
    <property type="term" value="P:isoleucine biosynthetic process"/>
    <property type="evidence" value="ECO:0007669"/>
    <property type="project" value="TreeGrafter"/>
</dbReference>
<dbReference type="InterPro" id="IPR001926">
    <property type="entry name" value="TrpB-like_PALP"/>
</dbReference>
<evidence type="ECO:0000256" key="2">
    <source>
        <dbReference type="ARBA" id="ARBA00010869"/>
    </source>
</evidence>
<evidence type="ECO:0000313" key="6">
    <source>
        <dbReference type="EMBL" id="HIV04014.1"/>
    </source>
</evidence>
<sequence length="329" mass="35164">MSSALCDELFEAILMARQRVYAVSGATPLEEVAADLPFRLFVKREDLGPIKAYKWRGAYNRMALLSPEERSRGIVAASAGNHAQGVALAAKLLGVRAKIFMPRSTPDVKQEAVRRFGGDNVEIVLFGDAYDEASRAAHETAARERLTFVHPYDDIATMGGQGTLADECVMSGKGPFDAAFLQIGGGGMAAACACWLRRQYPGIRIYGVEGAQQASMKAAFAAGTPVNIGKADIFCDGTAVREAGKLTFPLCRELLDDIVTVTNDDVCWAIQMLWETHRVLPETSGAMGVAAALKSEKELAGKKVLTVISGANIDFGMLGVITRNSQVGG</sequence>
<evidence type="ECO:0000259" key="5">
    <source>
        <dbReference type="Pfam" id="PF00291"/>
    </source>
</evidence>
<evidence type="ECO:0000313" key="7">
    <source>
        <dbReference type="Proteomes" id="UP000886812"/>
    </source>
</evidence>
<gene>
    <name evidence="6" type="ORF">IAC75_02550</name>
</gene>
<dbReference type="InterPro" id="IPR050147">
    <property type="entry name" value="Ser/Thr_Dehydratase"/>
</dbReference>
<comment type="caution">
    <text evidence="6">The sequence shown here is derived from an EMBL/GenBank/DDBJ whole genome shotgun (WGS) entry which is preliminary data.</text>
</comment>
<comment type="cofactor">
    <cofactor evidence="1">
        <name>pyridoxal 5'-phosphate</name>
        <dbReference type="ChEBI" id="CHEBI:597326"/>
    </cofactor>
</comment>
<dbReference type="InterPro" id="IPR036052">
    <property type="entry name" value="TrpB-like_PALP_sf"/>
</dbReference>
<comment type="similarity">
    <text evidence="2">Belongs to the serine/threonine dehydratase family.</text>
</comment>
<dbReference type="GO" id="GO:0003941">
    <property type="term" value="F:L-serine ammonia-lyase activity"/>
    <property type="evidence" value="ECO:0007669"/>
    <property type="project" value="TreeGrafter"/>
</dbReference>